<evidence type="ECO:0000313" key="2">
    <source>
        <dbReference type="Proteomes" id="UP000789525"/>
    </source>
</evidence>
<feature type="non-terminal residue" evidence="1">
    <location>
        <position position="227"/>
    </location>
</feature>
<gene>
    <name evidence="1" type="ORF">ACOLOM_LOCUS13126</name>
</gene>
<sequence>YGGETPFYEATSWEYSFYAPHDIRRLIKLSGGHKEFEKRLDETFNVRDYNGRKYLNNYFNIGNEPGFLTPCLYHYVGRQWKSVNVIRDIMKTMFGSGRDGIPGNDDSGAMASWYIFHAIGIFPNAGQDIYFINSPHFDKTTINLSLPGSPNSNLTILAYNLSSENIYVQTAKLNGEVWEKTWFRHSDIGDGGTLELWMGKNVSDNWGVDKESLYPPSLSDEIIEGRP</sequence>
<comment type="caution">
    <text evidence="1">The sequence shown here is derived from an EMBL/GenBank/DDBJ whole genome shotgun (WGS) entry which is preliminary data.</text>
</comment>
<keyword evidence="2" id="KW-1185">Reference proteome</keyword>
<evidence type="ECO:0000313" key="1">
    <source>
        <dbReference type="EMBL" id="CAG8759430.1"/>
    </source>
</evidence>
<feature type="non-terminal residue" evidence="1">
    <location>
        <position position="1"/>
    </location>
</feature>
<reference evidence="1" key="1">
    <citation type="submission" date="2021-06" db="EMBL/GenBank/DDBJ databases">
        <authorList>
            <person name="Kallberg Y."/>
            <person name="Tangrot J."/>
            <person name="Rosling A."/>
        </authorList>
    </citation>
    <scope>NUCLEOTIDE SEQUENCE</scope>
    <source>
        <strain evidence="1">CL356</strain>
    </source>
</reference>
<dbReference type="EMBL" id="CAJVPT010057930">
    <property type="protein sequence ID" value="CAG8759430.1"/>
    <property type="molecule type" value="Genomic_DNA"/>
</dbReference>
<organism evidence="1 2">
    <name type="scientific">Acaulospora colombiana</name>
    <dbReference type="NCBI Taxonomy" id="27376"/>
    <lineage>
        <taxon>Eukaryota</taxon>
        <taxon>Fungi</taxon>
        <taxon>Fungi incertae sedis</taxon>
        <taxon>Mucoromycota</taxon>
        <taxon>Glomeromycotina</taxon>
        <taxon>Glomeromycetes</taxon>
        <taxon>Diversisporales</taxon>
        <taxon>Acaulosporaceae</taxon>
        <taxon>Acaulospora</taxon>
    </lineage>
</organism>
<proteinExistence type="predicted"/>
<accession>A0ACA9QTN9</accession>
<name>A0ACA9QTN9_9GLOM</name>
<protein>
    <submittedName>
        <fullName evidence="1">15624_t:CDS:1</fullName>
    </submittedName>
</protein>
<dbReference type="Proteomes" id="UP000789525">
    <property type="component" value="Unassembled WGS sequence"/>
</dbReference>